<feature type="domain" description="Luciferase-like" evidence="2">
    <location>
        <begin position="4"/>
        <end position="303"/>
    </location>
</feature>
<reference evidence="3" key="1">
    <citation type="submission" date="2022-08" db="EMBL/GenBank/DDBJ databases">
        <title>Alicyclobacillus dauci DSM2870, complete genome.</title>
        <authorList>
            <person name="Wang Q."/>
            <person name="Cai R."/>
            <person name="Wang Z."/>
        </authorList>
    </citation>
    <scope>NUCLEOTIDE SEQUENCE</scope>
    <source>
        <strain evidence="3">DSM 28700</strain>
    </source>
</reference>
<comment type="similarity">
    <text evidence="1">To bacterial alkanal monooxygenase alpha and beta chains.</text>
</comment>
<dbReference type="CDD" id="cd00347">
    <property type="entry name" value="Flavin_utilizing_monoxygenases"/>
    <property type="match status" value="2"/>
</dbReference>
<dbReference type="InterPro" id="IPR036661">
    <property type="entry name" value="Luciferase-like_sf"/>
</dbReference>
<dbReference type="PANTHER" id="PTHR30137">
    <property type="entry name" value="LUCIFERASE-LIKE MONOOXYGENASE"/>
    <property type="match status" value="1"/>
</dbReference>
<keyword evidence="4" id="KW-1185">Reference proteome</keyword>
<evidence type="ECO:0000259" key="2">
    <source>
        <dbReference type="Pfam" id="PF00296"/>
    </source>
</evidence>
<sequence length="337" mass="36723">MIRLSILDQSPISQGSNAREALQRTVAVAQTAERLGYQRLWVSEHHDTTSLAGSTPEILIAHLAAKTNHIRIGSGGVMLPHYSAYKVAENFRMLEALYPNRIDLGLGRAPGGMPRSTMALQEGKVRAANYVQQVEDLMAYLTDTLPDDHRFPGLTAAPVIDTVPEMWLLGSSDGSAHVAAQKGTAFTFAHFINGDGGVDAVRMYKDQFQPSVLYSEPQASVAIFCICADTDEEADTIASSLDLSLVMLANGQRADGTPSIETAKSYPYNRYELALIKENRKRMIVGSPVSVKQQIEHLAASYGVNEVIIATTTHQFEHRLRSYGLVANAFNLGTDSV</sequence>
<dbReference type="PANTHER" id="PTHR30137:SF19">
    <property type="entry name" value="LUCIFERASE-LIKE MONOOXYGENASE"/>
    <property type="match status" value="1"/>
</dbReference>
<dbReference type="Proteomes" id="UP001164803">
    <property type="component" value="Chromosome"/>
</dbReference>
<organism evidence="3 4">
    <name type="scientific">Alicyclobacillus dauci</name>
    <dbReference type="NCBI Taxonomy" id="1475485"/>
    <lineage>
        <taxon>Bacteria</taxon>
        <taxon>Bacillati</taxon>
        <taxon>Bacillota</taxon>
        <taxon>Bacilli</taxon>
        <taxon>Bacillales</taxon>
        <taxon>Alicyclobacillaceae</taxon>
        <taxon>Alicyclobacillus</taxon>
    </lineage>
</organism>
<dbReference type="InterPro" id="IPR011251">
    <property type="entry name" value="Luciferase-like_dom"/>
</dbReference>
<dbReference type="NCBIfam" id="TIGR03558">
    <property type="entry name" value="oxido_grp_1"/>
    <property type="match status" value="1"/>
</dbReference>
<dbReference type="RefSeq" id="WP_268046807.1">
    <property type="nucleotide sequence ID" value="NZ_CP104064.1"/>
</dbReference>
<name>A0ABY6Z8U0_9BACL</name>
<dbReference type="InterPro" id="IPR019949">
    <property type="entry name" value="CmoO-like"/>
</dbReference>
<dbReference type="Gene3D" id="3.20.20.30">
    <property type="entry name" value="Luciferase-like domain"/>
    <property type="match status" value="1"/>
</dbReference>
<evidence type="ECO:0000313" key="3">
    <source>
        <dbReference type="EMBL" id="WAH39148.1"/>
    </source>
</evidence>
<dbReference type="InterPro" id="IPR050766">
    <property type="entry name" value="Bact_Lucif_Oxidored"/>
</dbReference>
<dbReference type="SUPFAM" id="SSF51679">
    <property type="entry name" value="Bacterial luciferase-like"/>
    <property type="match status" value="1"/>
</dbReference>
<evidence type="ECO:0000256" key="1">
    <source>
        <dbReference type="ARBA" id="ARBA00007789"/>
    </source>
</evidence>
<dbReference type="EMBL" id="CP104064">
    <property type="protein sequence ID" value="WAH39148.1"/>
    <property type="molecule type" value="Genomic_DNA"/>
</dbReference>
<gene>
    <name evidence="3" type="ORF">NZD86_06065</name>
</gene>
<dbReference type="Pfam" id="PF00296">
    <property type="entry name" value="Bac_luciferase"/>
    <property type="match status" value="1"/>
</dbReference>
<evidence type="ECO:0000313" key="4">
    <source>
        <dbReference type="Proteomes" id="UP001164803"/>
    </source>
</evidence>
<accession>A0ABY6Z8U0</accession>
<proteinExistence type="predicted"/>
<protein>
    <submittedName>
        <fullName evidence="3">LLM class flavin-dependent oxidoreductase</fullName>
    </submittedName>
</protein>